<reference evidence="1 2" key="1">
    <citation type="submission" date="2021-06" db="EMBL/GenBank/DDBJ databases">
        <authorList>
            <person name="Kallberg Y."/>
            <person name="Tangrot J."/>
            <person name="Rosling A."/>
        </authorList>
    </citation>
    <scope>NUCLEOTIDE SEQUENCE [LARGE SCALE GENOMIC DNA]</scope>
    <source>
        <strain evidence="1 2">120-4 pot B 10/14</strain>
    </source>
</reference>
<organism evidence="1 2">
    <name type="scientific">Gigaspora margarita</name>
    <dbReference type="NCBI Taxonomy" id="4874"/>
    <lineage>
        <taxon>Eukaryota</taxon>
        <taxon>Fungi</taxon>
        <taxon>Fungi incertae sedis</taxon>
        <taxon>Mucoromycota</taxon>
        <taxon>Glomeromycotina</taxon>
        <taxon>Glomeromycetes</taxon>
        <taxon>Diversisporales</taxon>
        <taxon>Gigasporaceae</taxon>
        <taxon>Gigaspora</taxon>
    </lineage>
</organism>
<gene>
    <name evidence="1" type="ORF">GMARGA_LOCUS45058</name>
</gene>
<proteinExistence type="predicted"/>
<evidence type="ECO:0000313" key="2">
    <source>
        <dbReference type="Proteomes" id="UP000789901"/>
    </source>
</evidence>
<dbReference type="EMBL" id="CAJVQB010157556">
    <property type="protein sequence ID" value="CAG8856237.1"/>
    <property type="molecule type" value="Genomic_DNA"/>
</dbReference>
<feature type="non-terminal residue" evidence="1">
    <location>
        <position position="44"/>
    </location>
</feature>
<keyword evidence="2" id="KW-1185">Reference proteome</keyword>
<sequence>SALVVPQQIREALLDQYDYVQYPIPNSYLKNRIEPLATTSYSNP</sequence>
<dbReference type="Proteomes" id="UP000789901">
    <property type="component" value="Unassembled WGS sequence"/>
</dbReference>
<name>A0ABN7XLY3_GIGMA</name>
<comment type="caution">
    <text evidence="1">The sequence shown here is derived from an EMBL/GenBank/DDBJ whole genome shotgun (WGS) entry which is preliminary data.</text>
</comment>
<accession>A0ABN7XLY3</accession>
<evidence type="ECO:0000313" key="1">
    <source>
        <dbReference type="EMBL" id="CAG8856237.1"/>
    </source>
</evidence>
<protein>
    <submittedName>
        <fullName evidence="1">45786_t:CDS:1</fullName>
    </submittedName>
</protein>
<feature type="non-terminal residue" evidence="1">
    <location>
        <position position="1"/>
    </location>
</feature>